<organism evidence="2 3">
    <name type="scientific">Blastopirellula marina</name>
    <dbReference type="NCBI Taxonomy" id="124"/>
    <lineage>
        <taxon>Bacteria</taxon>
        <taxon>Pseudomonadati</taxon>
        <taxon>Planctomycetota</taxon>
        <taxon>Planctomycetia</taxon>
        <taxon>Pirellulales</taxon>
        <taxon>Pirellulaceae</taxon>
        <taxon>Blastopirellula</taxon>
    </lineage>
</organism>
<reference evidence="2 3" key="1">
    <citation type="submission" date="2018-02" db="EMBL/GenBank/DDBJ databases">
        <title>Comparative genomes isolates from brazilian mangrove.</title>
        <authorList>
            <person name="Araujo J.E."/>
            <person name="Taketani R.G."/>
            <person name="Silva M.C.P."/>
            <person name="Loureco M.V."/>
            <person name="Andreote F.D."/>
        </authorList>
    </citation>
    <scope>NUCLEOTIDE SEQUENCE [LARGE SCALE GENOMIC DNA]</scope>
    <source>
        <strain evidence="2 3">NAP PRIS-MGV</strain>
    </source>
</reference>
<sequence length="167" mass="18572">MQSYAITAEHWQAALEVPKQIALDLAAPLNLRLQAVRMVQAMLKVILSDAKDREKSKEVSQSTQKTDARPSSAWACESQSGIQKQLPSQQQHADENDDMAPVAMLPPTRETHAHEEENMTPGEEEAAEETIGTEKPADLSAATQPEEARTRYIGRVGPRKFRGKRKK</sequence>
<dbReference type="EMBL" id="PUIB01000017">
    <property type="protein sequence ID" value="PQO33579.1"/>
    <property type="molecule type" value="Genomic_DNA"/>
</dbReference>
<dbReference type="AlphaFoldDB" id="A0A2S8FN15"/>
<dbReference type="OrthoDB" id="301912at2"/>
<feature type="compositionally biased region" description="Basic residues" evidence="1">
    <location>
        <begin position="157"/>
        <end position="167"/>
    </location>
</feature>
<proteinExistence type="predicted"/>
<evidence type="ECO:0000313" key="3">
    <source>
        <dbReference type="Proteomes" id="UP000239388"/>
    </source>
</evidence>
<evidence type="ECO:0000313" key="2">
    <source>
        <dbReference type="EMBL" id="PQO33579.1"/>
    </source>
</evidence>
<name>A0A2S8FN15_9BACT</name>
<feature type="region of interest" description="Disordered" evidence="1">
    <location>
        <begin position="50"/>
        <end position="167"/>
    </location>
</feature>
<feature type="compositionally biased region" description="Polar residues" evidence="1">
    <location>
        <begin position="77"/>
        <end position="91"/>
    </location>
</feature>
<dbReference type="Proteomes" id="UP000239388">
    <property type="component" value="Unassembled WGS sequence"/>
</dbReference>
<gene>
    <name evidence="2" type="ORF">C5Y98_15165</name>
</gene>
<evidence type="ECO:0000256" key="1">
    <source>
        <dbReference type="SAM" id="MobiDB-lite"/>
    </source>
</evidence>
<protein>
    <submittedName>
        <fullName evidence="2">Uncharacterized protein</fullName>
    </submittedName>
</protein>
<comment type="caution">
    <text evidence="2">The sequence shown here is derived from an EMBL/GenBank/DDBJ whole genome shotgun (WGS) entry which is preliminary data.</text>
</comment>
<accession>A0A2S8FN15</accession>
<dbReference type="RefSeq" id="WP_105355164.1">
    <property type="nucleotide sequence ID" value="NZ_PUIB01000017.1"/>
</dbReference>